<dbReference type="Ensembl" id="ENST00000368460.7">
    <property type="protein sequence ID" value="ENSP00000357445.3"/>
    <property type="gene ID" value="ENSG00000163346.17"/>
</dbReference>
<evidence type="ECO:0000313" key="3">
    <source>
        <dbReference type="Ensembl" id="ENSP00000357445.3"/>
    </source>
</evidence>
<evidence type="ECO:0007829" key="11">
    <source>
        <dbReference type="PubMed" id="23186163"/>
    </source>
</evidence>
<reference evidence="9" key="6">
    <citation type="journal article" date="2010" name="Sci. Signal.">
        <title>Quantitative phosphoproteomics reveals widespread full phosphorylation site occupancy during mitosis.</title>
        <authorList>
            <person name="Olsen J.V."/>
            <person name="Vermeulen M."/>
            <person name="Santamaria A."/>
            <person name="Kumar C."/>
            <person name="Miller M.L."/>
            <person name="Jensen L.J."/>
            <person name="Gnad F."/>
            <person name="Cox J."/>
            <person name="Jensen T.S."/>
            <person name="Nigg E.A."/>
            <person name="Brunak S."/>
            <person name="Mann M."/>
        </authorList>
    </citation>
    <scope>IDENTIFICATION BY MASS SPECTROMETRY [LARGE SCALE ANALYSIS]</scope>
</reference>
<keyword evidence="4" id="KW-1185">Reference proteome</keyword>
<accession>Q5T173</accession>
<reference evidence="3" key="11">
    <citation type="submission" date="2025-09" db="UniProtKB">
        <authorList>
            <consortium name="Ensembl"/>
        </authorList>
    </citation>
    <scope>IDENTIFICATION</scope>
</reference>
<reference evidence="7" key="3">
    <citation type="journal article" date="2006" name="Cell">
        <title>Global, in vivo, and site-specific phosphorylation dynamics in signaling networks.</title>
        <authorList>
            <person name="Olsen J.V."/>
            <person name="Blagoev B."/>
            <person name="Gnad F."/>
            <person name="Macek B."/>
            <person name="Kumar C."/>
            <person name="Mortensen P."/>
            <person name="Mann M."/>
        </authorList>
    </citation>
    <scope>IDENTIFICATION BY MASS SPECTROMETRY [LARGE SCALE ANALYSIS]</scope>
</reference>
<dbReference type="MassIVE" id="Q5T173"/>
<dbReference type="UCSC" id="uc057ljc.1">
    <property type="organism name" value="human"/>
</dbReference>
<evidence type="ECO:0007829" key="9">
    <source>
        <dbReference type="PubMed" id="20068231"/>
    </source>
</evidence>
<dbReference type="PANTHER" id="PTHR28638:SF1">
    <property type="entry name" value="PRE-B-CELL LEUKEMIA TRANSCRIPTION FACTOR-INTERACTING PROTEIN 1"/>
    <property type="match status" value="1"/>
</dbReference>
<feature type="region of interest" description="Disordered" evidence="2">
    <location>
        <begin position="1"/>
        <end position="193"/>
    </location>
</feature>
<dbReference type="AlphaFoldDB" id="Q5T173"/>
<dbReference type="HGNC" id="HGNC:21199">
    <property type="gene designation" value="PBXIP1"/>
</dbReference>
<reference evidence="3 4" key="1">
    <citation type="journal article" date="2001" name="Nature">
        <title>Initial sequencing and analysis of the human genome.</title>
        <authorList>
            <consortium name="International Human Genome Sequencing Consortium"/>
            <person name="Lander E.S."/>
            <person name="Linton L.M."/>
            <person name="Birren B."/>
            <person name="Nusbaum C."/>
            <person name="Zody M.C."/>
            <person name="Baldwin J."/>
            <person name="Devon K."/>
            <person name="Dewar K."/>
            <person name="Doyle M."/>
            <person name="FitzHugh W."/>
            <person name="Funke R."/>
            <person name="Gage D."/>
            <person name="Harris K."/>
            <person name="Heaford A."/>
            <person name="Howland J."/>
            <person name="Kann L."/>
            <person name="Lehoczky J."/>
            <person name="LeVine R."/>
            <person name="McEwan P."/>
            <person name="McKernan K."/>
            <person name="Meldrim J."/>
            <person name="Mesirov J.P."/>
            <person name="Miranda C."/>
            <person name="Morris W."/>
            <person name="Naylor J."/>
            <person name="Raymond C."/>
            <person name="Rosetti M."/>
            <person name="Santos R."/>
            <person name="Sheridan A."/>
            <person name="Sougnez C."/>
            <person name="Stange-Thomann N."/>
            <person name="Stojanovic N."/>
            <person name="Subramanian A."/>
            <person name="Wyman D."/>
            <person name="Rogers J."/>
            <person name="Sulston J."/>
            <person name="Ainscough R."/>
            <person name="Beck S."/>
            <person name="Bentley D."/>
            <person name="Burton J."/>
            <person name="Clee C."/>
            <person name="Carter N."/>
            <person name="Coulson A."/>
            <person name="Deadman R."/>
            <person name="Deloukas P."/>
            <person name="Dunham A."/>
            <person name="Dunham I."/>
            <person name="Durbin R."/>
            <person name="French L."/>
            <person name="Grafham D."/>
            <person name="Gregory S."/>
            <person name="Hubbard T."/>
            <person name="Humphray S."/>
            <person name="Hunt A."/>
            <person name="Jones M."/>
            <person name="Lloyd C."/>
            <person name="McMurray A."/>
            <person name="Matthews L."/>
            <person name="Mercer S."/>
            <person name="Milne S."/>
            <person name="Mullikin J.C."/>
            <person name="Mungall A."/>
            <person name="Plumb R."/>
            <person name="Ross M."/>
            <person name="Shownkeen R."/>
            <person name="Sims S."/>
            <person name="Waterston R.H."/>
            <person name="Wilson R.K."/>
            <person name="Hillier L.W."/>
            <person name="McPherson J.D."/>
            <person name="Marra M.A."/>
            <person name="Mardis E.R."/>
            <person name="Fulton L.A."/>
            <person name="Chinwalla A.T."/>
            <person name="Pepin K.H."/>
            <person name="Gish W.R."/>
            <person name="Chissoe S.L."/>
            <person name="Wendl M.C."/>
            <person name="Delehaunty K.D."/>
            <person name="Miner T.L."/>
            <person name="Delehaunty A."/>
            <person name="Kramer J.B."/>
            <person name="Cook L.L."/>
            <person name="Fulton R.S."/>
            <person name="Johnson D.L."/>
            <person name="Minx P.J."/>
            <person name="Clifton S.W."/>
            <person name="Hawkins T."/>
            <person name="Branscomb E."/>
            <person name="Predki P."/>
            <person name="Richardson P."/>
            <person name="Wenning S."/>
            <person name="Slezak T."/>
            <person name="Doggett N."/>
            <person name="Cheng J.F."/>
            <person name="Olsen A."/>
            <person name="Lucas S."/>
            <person name="Elkin C."/>
            <person name="Uberbacher E."/>
            <person name="Frazier M."/>
            <person name="Gibbs R.A."/>
            <person name="Muzny D.M."/>
            <person name="Scherer S.E."/>
            <person name="Bouck J.B."/>
            <person name="Sodergren E.J."/>
            <person name="Worley K.C."/>
            <person name="Rives C.M."/>
            <person name="Gorrell J.H."/>
            <person name="Metzker M.L."/>
            <person name="Naylor S.L."/>
            <person name="Kucherlapati R.S."/>
            <person name="Nelson D.L."/>
            <person name="Weinstock G.M."/>
            <person name="Sakaki Y."/>
            <person name="Fujiyama A."/>
            <person name="Hattori M."/>
            <person name="Yada T."/>
            <person name="Toyoda A."/>
            <person name="Itoh T."/>
            <person name="Kawagoe C."/>
            <person name="Watanabe H."/>
            <person name="Totoki Y."/>
            <person name="Taylor T."/>
            <person name="Weissenbach J."/>
            <person name="Heilig R."/>
            <person name="Saurin W."/>
            <person name="Artiguenave F."/>
            <person name="Brottier P."/>
            <person name="Bruls T."/>
            <person name="Pelletier E."/>
            <person name="Robert C."/>
            <person name="Wincker P."/>
            <person name="Smith D.R."/>
            <person name="Doucette-Stamm L."/>
            <person name="Rubenfield M."/>
            <person name="Weinstock K."/>
            <person name="Lee H.M."/>
            <person name="Dubois J."/>
            <person name="Rosenthal A."/>
            <person name="Platzer M."/>
            <person name="Nyakatura G."/>
            <person name="Taudien S."/>
            <person name="Rump A."/>
            <person name="Yang H."/>
            <person name="Yu J."/>
            <person name="Wang J."/>
            <person name="Huang G."/>
            <person name="Gu J."/>
            <person name="Hood L."/>
            <person name="Rowen L."/>
            <person name="Madan A."/>
            <person name="Qin S."/>
            <person name="Davis R.W."/>
            <person name="Federspiel N.A."/>
            <person name="Abola A.P."/>
            <person name="Proctor M.J."/>
            <person name="Myers R.M."/>
            <person name="Schmutz J."/>
            <person name="Dickson M."/>
            <person name="Grimwood J."/>
            <person name="Cox D.R."/>
            <person name="Olson M.V."/>
            <person name="Kaul R."/>
            <person name="Raymond C."/>
            <person name="Shimizu N."/>
            <person name="Kawasaki K."/>
            <person name="Minoshima S."/>
            <person name="Evans G.A."/>
            <person name="Athanasiou M."/>
            <person name="Schultz R."/>
            <person name="Roe B.A."/>
            <person name="Chen F."/>
            <person name="Pan H."/>
            <person name="Ramser J."/>
            <person name="Lehrach H."/>
            <person name="Reinhardt R."/>
            <person name="McCombie W.R."/>
            <person name="de la Bastide M."/>
            <person name="Dedhia N."/>
            <person name="Blocker H."/>
            <person name="Hornischer K."/>
            <person name="Nordsiek G."/>
            <person name="Agarwala R."/>
            <person name="Aravind L."/>
            <person name="Bailey J.A."/>
            <person name="Bateman A."/>
            <person name="Batzoglou S."/>
            <person name="Birney E."/>
            <person name="Bork P."/>
            <person name="Brown D.G."/>
            <person name="Burge C.B."/>
            <person name="Cerutti L."/>
            <person name="Chen H.C."/>
            <person name="Church D."/>
            <person name="Clamp M."/>
            <person name="Copley R.R."/>
            <person name="Doerks T."/>
            <person name="Eddy S.R."/>
            <person name="Eichler E.E."/>
            <person name="Furey T.S."/>
            <person name="Galagan J."/>
            <person name="Gilbert J.G."/>
            <person name="Harmon C."/>
            <person name="Hayashizaki Y."/>
            <person name="Haussler D."/>
            <person name="Hermjakob H."/>
            <person name="Hokamp K."/>
            <person name="Jang W."/>
            <person name="Johnson L.S."/>
            <person name="Jones T.A."/>
            <person name="Kasif S."/>
            <person name="Kaspryzk A."/>
            <person name="Kennedy S."/>
            <person name="Kent W.J."/>
            <person name="Kitts P."/>
            <person name="Koonin E.V."/>
            <person name="Korf I."/>
            <person name="Kulp D."/>
            <person name="Lancet D."/>
            <person name="Lowe T.M."/>
            <person name="McLysaght A."/>
            <person name="Mikkelsen T."/>
            <person name="Moran J.V."/>
            <person name="Mulder N."/>
            <person name="Pollara V.J."/>
            <person name="Ponting C.P."/>
            <person name="Schuler G."/>
            <person name="Schultz J."/>
            <person name="Slater G."/>
            <person name="Smit A.F."/>
            <person name="Stupka E."/>
            <person name="Szustakowski J."/>
            <person name="Thierry-Mieg D."/>
            <person name="Thierry-Mieg J."/>
            <person name="Wagner L."/>
            <person name="Wallis J."/>
            <person name="Wheeler R."/>
            <person name="Williams A."/>
            <person name="Wolf Y.I."/>
            <person name="Wolfe K.H."/>
            <person name="Yang S.P."/>
            <person name="Yeh R.F."/>
            <person name="Collins F."/>
            <person name="Guyer M.S."/>
            <person name="Peterson J."/>
            <person name="Felsenfeld A."/>
            <person name="Wetterstrand K.A."/>
            <person name="Patrinos A."/>
            <person name="Morgan M.J."/>
            <person name="de Jong P."/>
            <person name="Catanese J.J."/>
            <person name="Osoegawa K."/>
            <person name="Shizuya H."/>
            <person name="Choi S."/>
            <person name="Chen Y.J."/>
        </authorList>
    </citation>
    <scope>NUCLEOTIDE SEQUENCE [LARGE SCALE GENOMIC DNA]</scope>
</reference>
<dbReference type="PANTHER" id="PTHR28638">
    <property type="entry name" value="CELL CYCLE PROGRESSION PROTEIN 1"/>
    <property type="match status" value="1"/>
</dbReference>
<dbReference type="EMBL" id="AL451085">
    <property type="status" value="NOT_ANNOTATED_CDS"/>
    <property type="molecule type" value="Genomic_DNA"/>
</dbReference>
<evidence type="ECO:0007829" key="5">
    <source>
        <dbReference type="PeptideAtlas" id="Q5T173"/>
    </source>
</evidence>
<dbReference type="Bgee" id="ENSG00000163346">
    <property type="expression patterns" value="Expressed in saphenous vein and 208 other cell types or tissues"/>
</dbReference>
<protein>
    <submittedName>
        <fullName evidence="3">PBX homeobox interacting protein 1</fullName>
    </submittedName>
</protein>
<evidence type="ECO:0000256" key="1">
    <source>
        <dbReference type="ARBA" id="ARBA00023054"/>
    </source>
</evidence>
<evidence type="ECO:0007829" key="10">
    <source>
        <dbReference type="PubMed" id="21406692"/>
    </source>
</evidence>
<feature type="compositionally biased region" description="Polar residues" evidence="2">
    <location>
        <begin position="121"/>
        <end position="132"/>
    </location>
</feature>
<feature type="compositionally biased region" description="Polar residues" evidence="2">
    <location>
        <begin position="1"/>
        <end position="10"/>
    </location>
</feature>
<keyword evidence="5 6" id="KW-1267">Proteomics identification</keyword>
<reference evidence="11" key="8">
    <citation type="journal article" date="2013" name="J. Proteome Res.">
        <title>Toward a comprehensive characterization of a human cancer cell phosphoproteome.</title>
        <authorList>
            <person name="Zhou H."/>
            <person name="Di Palma S."/>
            <person name="Preisinger C."/>
            <person name="Peng M."/>
            <person name="Polat A.N."/>
            <person name="Heck A.J."/>
            <person name="Mohammed S."/>
        </authorList>
    </citation>
    <scope>IDENTIFICATION BY MASS SPECTROMETRY [LARGE SCALE ANALYSIS]</scope>
</reference>
<dbReference type="InterPro" id="IPR051990">
    <property type="entry name" value="CCPG1/PBIP1"/>
</dbReference>
<evidence type="ECO:0000256" key="2">
    <source>
        <dbReference type="SAM" id="MobiDB-lite"/>
    </source>
</evidence>
<feature type="compositionally biased region" description="Polar residues" evidence="2">
    <location>
        <begin position="62"/>
        <end position="75"/>
    </location>
</feature>
<gene>
    <name evidence="3" type="primary">PBXIP1</name>
</gene>
<evidence type="ECO:0007829" key="7">
    <source>
        <dbReference type="PubMed" id="17081983"/>
    </source>
</evidence>
<evidence type="ECO:0000313" key="4">
    <source>
        <dbReference type="Proteomes" id="UP000005640"/>
    </source>
</evidence>
<dbReference type="GeneTree" id="ENSGT00940000162147"/>
<dbReference type="VEuPathDB" id="HostDB:ENSG00000163346"/>
<dbReference type="OrthoDB" id="8947092at2759"/>
<dbReference type="Ensembl" id="ENST00000368460.7">
    <property type="protein sequence ID" value="ENSP00000357445.3"/>
    <property type="gene ID" value="ENSG00000163346.18"/>
</dbReference>
<sequence length="315" mass="33441">MASCPDSDNSWVLAGSESLPVETLGPASRMDPESERALQAPHSPSKTDGKELAGTMDGEGTLFQTESPQSGSILTEETEVKGTLEGDVCGVEPPGPGDTVVQGDLQETTVVTGLGPDTQDLEGQSPPQSLPSTPKAAWIREEGRCSSSDDDTDVDMEGLRRRRGREAGPPQPMVPLAVENQAGGGLSESETGPMEEVERQVLPDPEVLEAVGDRQDGLREQLQAPVPPDSVPSLQNMGLLLDKLAKENQDIRLLQAQLQVGTGRRGWARVTHLGQASVLASSPKRNVSYLPTHPDPPLSHYSQGVFPVLGSHPLC</sequence>
<reference evidence="12" key="9">
    <citation type="journal article" date="2014" name="J. Proteomics">
        <title>An enzyme assisted RP-RPLC approach for in-depth analysis of human liver phosphoproteome.</title>
        <authorList>
            <person name="Bian Y."/>
            <person name="Song C."/>
            <person name="Cheng K."/>
            <person name="Dong M."/>
            <person name="Wang F."/>
            <person name="Huang J."/>
            <person name="Sun D."/>
            <person name="Wang L."/>
            <person name="Ye M."/>
            <person name="Zou H."/>
        </authorList>
    </citation>
    <scope>IDENTIFICATION BY MASS SPECTROMETRY [LARGE SCALE ANALYSIS]</scope>
</reference>
<reference evidence="3" key="10">
    <citation type="submission" date="2025-08" db="UniProtKB">
        <authorList>
            <consortium name="Ensembl"/>
        </authorList>
    </citation>
    <scope>IDENTIFICATION</scope>
</reference>
<dbReference type="ProteomicsDB" id="64239"/>
<name>Q5T173_HUMAN</name>
<dbReference type="Proteomes" id="UP000005640">
    <property type="component" value="Chromosome 1"/>
</dbReference>
<evidence type="ECO:0007829" key="12">
    <source>
        <dbReference type="PubMed" id="24275569"/>
    </source>
</evidence>
<dbReference type="ExpressionAtlas" id="Q5T173">
    <property type="expression patterns" value="baseline and differential"/>
</dbReference>
<reference evidence="10" key="7">
    <citation type="journal article" date="2011" name="Sci. Signal.">
        <title>System-wide temporal characterization of the proteome and phosphoproteome of human embryonic stem cell differentiation.</title>
        <authorList>
            <person name="Rigbolt K.T."/>
            <person name="Prokhorova T.A."/>
            <person name="Akimov V."/>
            <person name="Henningsen J."/>
            <person name="Johansen P.T."/>
            <person name="Kratchmarova I."/>
            <person name="Kassem M."/>
            <person name="Mann M."/>
            <person name="Olsen J.V."/>
            <person name="Blagoev B."/>
        </authorList>
    </citation>
    <scope>IDENTIFICATION BY MASS SPECTROMETRY [LARGE SCALE ANALYSIS]</scope>
</reference>
<evidence type="ECO:0007829" key="6">
    <source>
        <dbReference type="ProteomicsDB" id="Q5T173"/>
    </source>
</evidence>
<dbReference type="OpenTargets" id="ENSG00000163346"/>
<reference evidence="3 4" key="4">
    <citation type="journal article" date="2006" name="Nature">
        <title>The DNA sequence and biological annotation of human chromosome 1.</title>
        <authorList>
            <person name="Gregory S.G."/>
            <person name="Barlow K.F."/>
            <person name="McLay K.E."/>
            <person name="Kaul R."/>
            <person name="Swarbreck D."/>
            <person name="Dunham A."/>
            <person name="Scott C.E."/>
            <person name="Howe K.L."/>
            <person name="Woodfine K."/>
            <person name="Spencer C.C."/>
            <person name="Jones M.C."/>
            <person name="Gillson C."/>
            <person name="Searle S."/>
            <person name="Zhou Y."/>
            <person name="Kokocinski F."/>
            <person name="McDonald L."/>
            <person name="Evans R."/>
            <person name="Phillips K."/>
            <person name="Atkinson A."/>
            <person name="Cooper R."/>
            <person name="Jones C."/>
            <person name="Hall R.E."/>
            <person name="Andrews T.D."/>
            <person name="Lloyd C."/>
            <person name="Ainscough R."/>
            <person name="Almeida J.P."/>
            <person name="Ambrose K.D."/>
            <person name="Anderson F."/>
            <person name="Andrew R.W."/>
            <person name="Ashwell R.I."/>
            <person name="Aubin K."/>
            <person name="Babbage A.K."/>
            <person name="Bagguley C.L."/>
            <person name="Bailey J."/>
            <person name="Beasley H."/>
            <person name="Bethel G."/>
            <person name="Bird C.P."/>
            <person name="Bray-Allen S."/>
            <person name="Brown J.Y."/>
            <person name="Brown A.J."/>
            <person name="Buckley D."/>
            <person name="Burton J."/>
            <person name="Bye J."/>
            <person name="Carder C."/>
            <person name="Chapman J.C."/>
            <person name="Clark S.Y."/>
            <person name="Clarke G."/>
            <person name="Clee C."/>
            <person name="Cobley V."/>
            <person name="Collier R.E."/>
            <person name="Corby N."/>
            <person name="Coville G.J."/>
            <person name="Davies J."/>
            <person name="Deadman R."/>
            <person name="Dunn M."/>
            <person name="Earthrowl M."/>
            <person name="Ellington A.G."/>
            <person name="Errington H."/>
            <person name="Frankish A."/>
            <person name="Frankland J."/>
            <person name="French L."/>
            <person name="Garner P."/>
            <person name="Garnett J."/>
            <person name="Gay L."/>
            <person name="Ghori M.R."/>
            <person name="Gibson R."/>
            <person name="Gilby L.M."/>
            <person name="Gillett W."/>
            <person name="Glithero R.J."/>
            <person name="Grafham D.V."/>
            <person name="Griffiths C."/>
            <person name="Griffiths-Jones S."/>
            <person name="Grocock R."/>
            <person name="Hammond S."/>
            <person name="Harrison E.S."/>
            <person name="Hart E."/>
            <person name="Haugen E."/>
            <person name="Heath P.D."/>
            <person name="Holmes S."/>
            <person name="Holt K."/>
            <person name="Howden P.J."/>
            <person name="Hunt A.R."/>
            <person name="Hunt S.E."/>
            <person name="Hunter G."/>
            <person name="Isherwood J."/>
            <person name="James R."/>
            <person name="Johnson C."/>
            <person name="Johnson D."/>
            <person name="Joy A."/>
            <person name="Kay M."/>
            <person name="Kershaw J.K."/>
            <person name="Kibukawa M."/>
            <person name="Kimberley A.M."/>
            <person name="King A."/>
            <person name="Knights A.J."/>
            <person name="Lad H."/>
            <person name="Laird G."/>
            <person name="Lawlor S."/>
            <person name="Leongamornlert D.A."/>
            <person name="Lloyd D.M."/>
            <person name="Loveland J."/>
            <person name="Lovell J."/>
            <person name="Lush M.J."/>
            <person name="Lyne R."/>
            <person name="Martin S."/>
            <person name="Mashreghi-Mohammadi M."/>
            <person name="Matthews L."/>
            <person name="Matthews N.S."/>
            <person name="McLaren S."/>
            <person name="Milne S."/>
            <person name="Mistry S."/>
            <person name="Moore M.J."/>
            <person name="Nickerson T."/>
            <person name="O'Dell C.N."/>
            <person name="Oliver K."/>
            <person name="Palmeiri A."/>
            <person name="Palmer S.A."/>
            <person name="Parker A."/>
            <person name="Patel D."/>
            <person name="Pearce A.V."/>
            <person name="Peck A.I."/>
            <person name="Pelan S."/>
            <person name="Phelps K."/>
            <person name="Phillimore B.J."/>
            <person name="Plumb R."/>
            <person name="Rajan J."/>
            <person name="Raymond C."/>
            <person name="Rouse G."/>
            <person name="Saenphimmachak C."/>
            <person name="Sehra H.K."/>
            <person name="Sheridan E."/>
            <person name="Shownkeen R."/>
            <person name="Sims S."/>
            <person name="Skuce C.D."/>
            <person name="Smith M."/>
            <person name="Steward C."/>
            <person name="Subramanian S."/>
            <person name="Sycamore N."/>
            <person name="Tracey A."/>
            <person name="Tromans A."/>
            <person name="Van Helmond Z."/>
            <person name="Wall M."/>
            <person name="Wallis J.M."/>
            <person name="White S."/>
            <person name="Whitehead S.L."/>
            <person name="Wilkinson J.E."/>
            <person name="Willey D.L."/>
            <person name="Williams H."/>
            <person name="Wilming L."/>
            <person name="Wray P.W."/>
            <person name="Wu Z."/>
            <person name="Coulson A."/>
            <person name="Vaudin M."/>
            <person name="Sulston J.E."/>
            <person name="Durbin R."/>
            <person name="Hubbard T."/>
            <person name="Wooster R."/>
            <person name="Dunham I."/>
            <person name="Carter N.P."/>
            <person name="McVean G."/>
            <person name="Ross M.T."/>
            <person name="Harrow J."/>
            <person name="Olson M.V."/>
            <person name="Beck S."/>
            <person name="Rogers J."/>
            <person name="Bentley D.R."/>
            <person name="Banerjee R."/>
            <person name="Bryant S.P."/>
            <person name="Burford D.C."/>
            <person name="Burrill W.D."/>
            <person name="Clegg S.M."/>
            <person name="Dhami P."/>
            <person name="Dovey O."/>
            <person name="Faulkner L.M."/>
            <person name="Gribble S.M."/>
            <person name="Langford C.F."/>
            <person name="Pandian R.D."/>
            <person name="Porter K.M."/>
            <person name="Prigmore E."/>
        </authorList>
    </citation>
    <scope>NUCLEOTIDE SEQUENCE [LARGE SCALE GENOMIC DNA]</scope>
</reference>
<dbReference type="Antibodypedia" id="1813">
    <property type="antibodies" value="177 antibodies from 27 providers"/>
</dbReference>
<dbReference type="ChiTaRS" id="PBXIP1">
    <property type="organism name" value="human"/>
</dbReference>
<proteinExistence type="evidence at protein level"/>
<evidence type="ECO:0007829" key="8">
    <source>
        <dbReference type="PubMed" id="18669648"/>
    </source>
</evidence>
<reference evidence="3 4" key="2">
    <citation type="journal article" date="2004" name="Nature">
        <title>Finishing the euchromatic sequence of the human genome.</title>
        <authorList>
            <consortium name="International Human Genome Sequencing Consortium"/>
        </authorList>
    </citation>
    <scope>NUCLEOTIDE SEQUENCE [LARGE SCALE GENOMIC DNA]</scope>
</reference>
<dbReference type="HOGENOM" id="CLU_882663_0_0_1"/>
<keyword evidence="1" id="KW-0175">Coiled coil</keyword>
<organism evidence="3 4">
    <name type="scientific">Homo sapiens</name>
    <name type="common">Human</name>
    <dbReference type="NCBI Taxonomy" id="9606"/>
    <lineage>
        <taxon>Eukaryota</taxon>
        <taxon>Metazoa</taxon>
        <taxon>Chordata</taxon>
        <taxon>Craniata</taxon>
        <taxon>Vertebrata</taxon>
        <taxon>Euteleostomi</taxon>
        <taxon>Mammalia</taxon>
        <taxon>Eutheria</taxon>
        <taxon>Euarchontoglires</taxon>
        <taxon>Primates</taxon>
        <taxon>Haplorrhini</taxon>
        <taxon>Catarrhini</taxon>
        <taxon>Hominidae</taxon>
        <taxon>Homo</taxon>
    </lineage>
</organism>
<reference evidence="8" key="5">
    <citation type="journal article" date="2008" name="Proc. Natl. Acad. Sci. U.S.A.">
        <title>A quantitative atlas of mitotic phosphorylation.</title>
        <authorList>
            <person name="Dephoure N."/>
            <person name="Zhou C."/>
            <person name="Villen J."/>
            <person name="Beausoleil S.A."/>
            <person name="Bakalarski C.E."/>
            <person name="Elledge S.J."/>
            <person name="Gygi S.P."/>
        </authorList>
    </citation>
    <scope>IDENTIFICATION BY MASS SPECTROMETRY [LARGE SCALE ANALYSIS]</scope>
</reference>